<dbReference type="Proteomes" id="UP000887574">
    <property type="component" value="Unplaced"/>
</dbReference>
<dbReference type="Gene3D" id="3.30.200.20">
    <property type="entry name" value="Phosphorylase Kinase, domain 1"/>
    <property type="match status" value="1"/>
</dbReference>
<organism evidence="1 2">
    <name type="scientific">Ditylenchus dipsaci</name>
    <dbReference type="NCBI Taxonomy" id="166011"/>
    <lineage>
        <taxon>Eukaryota</taxon>
        <taxon>Metazoa</taxon>
        <taxon>Ecdysozoa</taxon>
        <taxon>Nematoda</taxon>
        <taxon>Chromadorea</taxon>
        <taxon>Rhabditida</taxon>
        <taxon>Tylenchina</taxon>
        <taxon>Tylenchomorpha</taxon>
        <taxon>Sphaerularioidea</taxon>
        <taxon>Anguinidae</taxon>
        <taxon>Anguininae</taxon>
        <taxon>Ditylenchus</taxon>
    </lineage>
</organism>
<evidence type="ECO:0000313" key="2">
    <source>
        <dbReference type="WBParaSite" id="jg1160"/>
    </source>
</evidence>
<protein>
    <submittedName>
        <fullName evidence="2">Uncharacterized protein</fullName>
    </submittedName>
</protein>
<evidence type="ECO:0000313" key="1">
    <source>
        <dbReference type="Proteomes" id="UP000887574"/>
    </source>
</evidence>
<accession>A0A915CQM8</accession>
<dbReference type="WBParaSite" id="jg1160">
    <property type="protein sequence ID" value="jg1160"/>
    <property type="gene ID" value="jg1160"/>
</dbReference>
<name>A0A915CQM8_9BILA</name>
<keyword evidence="1" id="KW-1185">Reference proteome</keyword>
<sequence length="160" mass="18355">MPSNSKIKTQHPQLMYESKSHKVLQGGAGIPQIFYYGVSRITIVWAEQSRRDDLESLAVLMYFLRESYHGKLKAANKSRSTKDQFKEAGSFEEHFFLFRVQYFTYCRGLDSRNVPIMPTCISFSESVLQGSVTSDMMTYTTGQSLMLLLASRCTVRPRIQ</sequence>
<dbReference type="Gene3D" id="1.10.510.10">
    <property type="entry name" value="Transferase(Phosphotransferase) domain 1"/>
    <property type="match status" value="1"/>
</dbReference>
<dbReference type="AlphaFoldDB" id="A0A915CQM8"/>
<proteinExistence type="predicted"/>
<reference evidence="2" key="1">
    <citation type="submission" date="2022-11" db="UniProtKB">
        <authorList>
            <consortium name="WormBaseParasite"/>
        </authorList>
    </citation>
    <scope>IDENTIFICATION</scope>
</reference>